<organism evidence="2 3">
    <name type="scientific">Streptococcus bovimastitidis</name>
    <dbReference type="NCBI Taxonomy" id="1856638"/>
    <lineage>
        <taxon>Bacteria</taxon>
        <taxon>Bacillati</taxon>
        <taxon>Bacillota</taxon>
        <taxon>Bacilli</taxon>
        <taxon>Lactobacillales</taxon>
        <taxon>Streptococcaceae</taxon>
        <taxon>Streptococcus</taxon>
    </lineage>
</organism>
<keyword evidence="3" id="KW-1185">Reference proteome</keyword>
<evidence type="ECO:0008006" key="4">
    <source>
        <dbReference type="Google" id="ProtNLM"/>
    </source>
</evidence>
<proteinExistence type="predicted"/>
<dbReference type="STRING" id="1856638.A9Q68_08720"/>
<evidence type="ECO:0000313" key="2">
    <source>
        <dbReference type="EMBL" id="OJF71270.1"/>
    </source>
</evidence>
<reference evidence="3" key="1">
    <citation type="submission" date="2016-06" db="EMBL/GenBank/DDBJ databases">
        <authorList>
            <person name="de Vries S.P.W."/>
            <person name="Hadjirin N.F."/>
            <person name="Lay E.M."/>
            <person name="Zadoks R.N."/>
            <person name="Peacock S.J."/>
            <person name="Parkhill J."/>
            <person name="Grant A.J."/>
            <person name="Mcdougall S."/>
            <person name="Holmes M.A."/>
        </authorList>
    </citation>
    <scope>NUCLEOTIDE SEQUENCE [LARGE SCALE GENOMIC DNA]</scope>
    <source>
        <strain evidence="3">NZ1587</strain>
    </source>
</reference>
<gene>
    <name evidence="2" type="ORF">A9Q68_08720</name>
</gene>
<feature type="transmembrane region" description="Helical" evidence="1">
    <location>
        <begin position="21"/>
        <end position="39"/>
    </location>
</feature>
<sequence length="150" mass="17618">MITRFINYLSKEKSFEAYSKSYRLASLFAIILALFLFILNWQFHFNSYTKGFVWGMSIALLALTIRNYFVLHNEKKLKEAYIESKDERNHAILLAASATTLVLQILLIILVLVLNAFFKVDFDLRYFLAADLYFIILSFFGTDILLKRFM</sequence>
<keyword evidence="1" id="KW-0812">Transmembrane</keyword>
<dbReference type="OrthoDB" id="2221643at2"/>
<dbReference type="RefSeq" id="WP_071794333.1">
    <property type="nucleotide sequence ID" value="NZ_LZDD01000003.1"/>
</dbReference>
<evidence type="ECO:0000256" key="1">
    <source>
        <dbReference type="SAM" id="Phobius"/>
    </source>
</evidence>
<dbReference type="AlphaFoldDB" id="A0A1L8MKG9"/>
<keyword evidence="1" id="KW-1133">Transmembrane helix</keyword>
<keyword evidence="1" id="KW-0472">Membrane</keyword>
<accession>A0A1L8MKG9</accession>
<dbReference type="EMBL" id="LZDD01000003">
    <property type="protein sequence ID" value="OJF71270.1"/>
    <property type="molecule type" value="Genomic_DNA"/>
</dbReference>
<name>A0A1L8MKG9_9STRE</name>
<feature type="transmembrane region" description="Helical" evidence="1">
    <location>
        <begin position="124"/>
        <end position="146"/>
    </location>
</feature>
<evidence type="ECO:0000313" key="3">
    <source>
        <dbReference type="Proteomes" id="UP000182015"/>
    </source>
</evidence>
<comment type="caution">
    <text evidence="2">The sequence shown here is derived from an EMBL/GenBank/DDBJ whole genome shotgun (WGS) entry which is preliminary data.</text>
</comment>
<protein>
    <recommendedName>
        <fullName evidence="4">CAAX protease</fullName>
    </recommendedName>
</protein>
<dbReference type="Proteomes" id="UP000182015">
    <property type="component" value="Unassembled WGS sequence"/>
</dbReference>
<feature type="transmembrane region" description="Helical" evidence="1">
    <location>
        <begin position="92"/>
        <end position="118"/>
    </location>
</feature>
<feature type="transmembrane region" description="Helical" evidence="1">
    <location>
        <begin position="51"/>
        <end position="71"/>
    </location>
</feature>